<dbReference type="PROSITE" id="PS50994">
    <property type="entry name" value="INTEGRASE"/>
    <property type="match status" value="1"/>
</dbReference>
<evidence type="ECO:0000313" key="4">
    <source>
        <dbReference type="Proteomes" id="UP000054928"/>
    </source>
</evidence>
<evidence type="ECO:0000313" key="3">
    <source>
        <dbReference type="EMBL" id="CEG49316.1"/>
    </source>
</evidence>
<keyword evidence="3" id="KW-0695">RNA-directed DNA polymerase</keyword>
<keyword evidence="3" id="KW-0808">Transferase</keyword>
<dbReference type="GO" id="GO:0003676">
    <property type="term" value="F:nucleic acid binding"/>
    <property type="evidence" value="ECO:0007669"/>
    <property type="project" value="InterPro"/>
</dbReference>
<keyword evidence="4" id="KW-1185">Reference proteome</keyword>
<protein>
    <submittedName>
        <fullName evidence="3">FOG: Transposon-encoded proteins with TYA, reverse transcriptase, integrase domains in various combinations</fullName>
    </submittedName>
</protein>
<dbReference type="PANTHER" id="PTHR42648">
    <property type="entry name" value="TRANSPOSASE, PUTATIVE-RELATED"/>
    <property type="match status" value="1"/>
</dbReference>
<keyword evidence="3" id="KW-0548">Nucleotidyltransferase</keyword>
<dbReference type="OrthoDB" id="104418at2759"/>
<feature type="region of interest" description="Disordered" evidence="1">
    <location>
        <begin position="252"/>
        <end position="322"/>
    </location>
</feature>
<dbReference type="PANTHER" id="PTHR42648:SF28">
    <property type="entry name" value="TRANSPOSON-ENCODED PROTEIN WITH RIBONUCLEASE H-LIKE AND RETROVIRUS ZINC FINGER-LIKE DOMAINS"/>
    <property type="match status" value="1"/>
</dbReference>
<dbReference type="EMBL" id="CCYD01003042">
    <property type="protein sequence ID" value="CEG49316.1"/>
    <property type="molecule type" value="Genomic_DNA"/>
</dbReference>
<evidence type="ECO:0000259" key="2">
    <source>
        <dbReference type="PROSITE" id="PS50994"/>
    </source>
</evidence>
<organism evidence="3 4">
    <name type="scientific">Plasmopara halstedii</name>
    <name type="common">Downy mildew of sunflower</name>
    <dbReference type="NCBI Taxonomy" id="4781"/>
    <lineage>
        <taxon>Eukaryota</taxon>
        <taxon>Sar</taxon>
        <taxon>Stramenopiles</taxon>
        <taxon>Oomycota</taxon>
        <taxon>Peronosporomycetes</taxon>
        <taxon>Peronosporales</taxon>
        <taxon>Peronosporaceae</taxon>
        <taxon>Plasmopara</taxon>
    </lineage>
</organism>
<feature type="domain" description="Integrase catalytic" evidence="2">
    <location>
        <begin position="1"/>
        <end position="151"/>
    </location>
</feature>
<dbReference type="SUPFAM" id="SSF53098">
    <property type="entry name" value="Ribonuclease H-like"/>
    <property type="match status" value="1"/>
</dbReference>
<dbReference type="GO" id="GO:0003964">
    <property type="term" value="F:RNA-directed DNA polymerase activity"/>
    <property type="evidence" value="ECO:0007669"/>
    <property type="project" value="UniProtKB-KW"/>
</dbReference>
<evidence type="ECO:0000256" key="1">
    <source>
        <dbReference type="SAM" id="MobiDB-lite"/>
    </source>
</evidence>
<dbReference type="Gene3D" id="3.30.420.10">
    <property type="entry name" value="Ribonuclease H-like superfamily/Ribonuclease H"/>
    <property type="match status" value="1"/>
</dbReference>
<dbReference type="InterPro" id="IPR039537">
    <property type="entry name" value="Retrotran_Ty1/copia-like"/>
</dbReference>
<proteinExistence type="predicted"/>
<dbReference type="GO" id="GO:0015074">
    <property type="term" value="P:DNA integration"/>
    <property type="evidence" value="ECO:0007669"/>
    <property type="project" value="InterPro"/>
</dbReference>
<name>A0A0P1B3H3_PLAHL</name>
<feature type="compositionally biased region" description="Basic and acidic residues" evidence="1">
    <location>
        <begin position="303"/>
        <end position="322"/>
    </location>
</feature>
<sequence>MEQESLGGSRYLLLIVDESSGCMKGICLKAKSDSEECITSYILKVQTQFGKRVKFVRHDGAREFASNSLKQCYDDQDIEQQATVPYAHQTNGTAERAIRTIVTIGRSMLHHAKLNKCFWGEAAMVAIYIKNRLQSPKVKNKIPFEIVYGSKPSVKHMRVFGCRAYVLTPKEKRQKWDPKARSGVFVGYEELSKAYRIYDIGAGQVVISRDVNFDESSFGFSAASYSDDEDDEFGIFDLDSLDIMKSAPPSDFRLTRRRKKRSATRDANRMSQSHHHQHQRASLVETSAPEDLYERRTRYRPMQKKERVSTEEEEKDAQLHSDSDSIPAFWRVSANAVEASDLSERLVFQDAINGYDQIHWRKAINVEVDSMQH</sequence>
<dbReference type="InterPro" id="IPR036397">
    <property type="entry name" value="RNaseH_sf"/>
</dbReference>
<dbReference type="RefSeq" id="XP_024585685.1">
    <property type="nucleotide sequence ID" value="XM_024720492.1"/>
</dbReference>
<dbReference type="InterPro" id="IPR057670">
    <property type="entry name" value="SH3_retrovirus"/>
</dbReference>
<reference evidence="4" key="1">
    <citation type="submission" date="2014-09" db="EMBL/GenBank/DDBJ databases">
        <authorList>
            <person name="Sharma Rahul"/>
            <person name="Thines Marco"/>
        </authorList>
    </citation>
    <scope>NUCLEOTIDE SEQUENCE [LARGE SCALE GENOMIC DNA]</scope>
</reference>
<dbReference type="GeneID" id="36402141"/>
<dbReference type="InterPro" id="IPR012337">
    <property type="entry name" value="RNaseH-like_sf"/>
</dbReference>
<accession>A0A0P1B3H3</accession>
<dbReference type="STRING" id="4781.A0A0P1B3H3"/>
<dbReference type="OMA" id="HWRKAIN"/>
<dbReference type="InterPro" id="IPR001584">
    <property type="entry name" value="Integrase_cat-core"/>
</dbReference>
<dbReference type="Proteomes" id="UP000054928">
    <property type="component" value="Unassembled WGS sequence"/>
</dbReference>
<dbReference type="AlphaFoldDB" id="A0A0P1B3H3"/>
<dbReference type="Pfam" id="PF25597">
    <property type="entry name" value="SH3_retrovirus"/>
    <property type="match status" value="1"/>
</dbReference>